<comment type="caution">
    <text evidence="2">The sequence shown here is derived from an EMBL/GenBank/DDBJ whole genome shotgun (WGS) entry which is preliminary data.</text>
</comment>
<evidence type="ECO:0008006" key="4">
    <source>
        <dbReference type="Google" id="ProtNLM"/>
    </source>
</evidence>
<dbReference type="AlphaFoldDB" id="A0A1X0NTB4"/>
<dbReference type="EMBL" id="NBCO01000020">
    <property type="protein sequence ID" value="ORC87713.1"/>
    <property type="molecule type" value="Genomic_DNA"/>
</dbReference>
<gene>
    <name evidence="2" type="ORF">TM35_000201220</name>
</gene>
<evidence type="ECO:0000313" key="3">
    <source>
        <dbReference type="Proteomes" id="UP000192257"/>
    </source>
</evidence>
<dbReference type="RefSeq" id="XP_028881779.1">
    <property type="nucleotide sequence ID" value="XM_029026807.1"/>
</dbReference>
<keyword evidence="3" id="KW-1185">Reference proteome</keyword>
<dbReference type="GeneID" id="39986587"/>
<dbReference type="SUPFAM" id="SSF54236">
    <property type="entry name" value="Ubiquitin-like"/>
    <property type="match status" value="1"/>
</dbReference>
<accession>A0A1X0NTB4</accession>
<dbReference type="Proteomes" id="UP000192257">
    <property type="component" value="Unassembled WGS sequence"/>
</dbReference>
<feature type="region of interest" description="Disordered" evidence="1">
    <location>
        <begin position="266"/>
        <end position="319"/>
    </location>
</feature>
<proteinExistence type="predicted"/>
<name>A0A1X0NTB4_9TRYP</name>
<organism evidence="2 3">
    <name type="scientific">Trypanosoma theileri</name>
    <dbReference type="NCBI Taxonomy" id="67003"/>
    <lineage>
        <taxon>Eukaryota</taxon>
        <taxon>Discoba</taxon>
        <taxon>Euglenozoa</taxon>
        <taxon>Kinetoplastea</taxon>
        <taxon>Metakinetoplastina</taxon>
        <taxon>Trypanosomatida</taxon>
        <taxon>Trypanosomatidae</taxon>
        <taxon>Trypanosoma</taxon>
    </lineage>
</organism>
<dbReference type="OrthoDB" id="273177at2759"/>
<dbReference type="VEuPathDB" id="TriTrypDB:TM35_000201220"/>
<evidence type="ECO:0000313" key="2">
    <source>
        <dbReference type="EMBL" id="ORC87713.1"/>
    </source>
</evidence>
<sequence length="514" mass="56378">MEHQTTAIGNTAAAGQENFNGNSGRTHHPYGRCYNSNGRSNSNDHDNNMNNNNNNNINNYYGNCNSNTTNNNTNNTNTNNNNNTYNNHENGNQRFASSPMLVAPRPSHNGEEEGIVTSPVNVQARYRLHSPTLSCRTGDGFLSTSPCDNTLRSPPPVWSAGSSYHGDLAQNRFMPTVASSAPSGVSFDNSLTNRAVMPYPVSYAPSNFTMPPVLTGNMPPARRENPERSPLGDNYLEAPHPYTRIGSPPAANGLSVGNNGYTSPILLPSTPPYSGDFNPMRSPNGNAQRRGSGKGTLPTSTPSTLERSHPRQSKFTAVGTLAEESSIVSGSSASSIRDDLELCPDDGLCTLINDRKHQRKYAHTCRLFPCYHGHVVRHAKLFRHAPGQIAQAEGLSSDKGKRKKFPAEALASVNFSSISPEASNAYRVIVSHGDKSYEIFGDWQSVRVHTFKRYLHQVFKIPPASQVLVRVEGAVQLDNELQCVSQYDVRPDTVITLRRKEDDDERPRVPIEDL</sequence>
<dbReference type="InterPro" id="IPR029071">
    <property type="entry name" value="Ubiquitin-like_domsf"/>
</dbReference>
<protein>
    <recommendedName>
        <fullName evidence="4">Ubiquitin-like domain-containing protein</fullName>
    </recommendedName>
</protein>
<evidence type="ECO:0000256" key="1">
    <source>
        <dbReference type="SAM" id="MobiDB-lite"/>
    </source>
</evidence>
<reference evidence="2 3" key="1">
    <citation type="submission" date="2017-03" db="EMBL/GenBank/DDBJ databases">
        <title>An alternative strategy for trypanosome survival in the mammalian bloodstream revealed through genome and transcriptome analysis of the ubiquitous bovine parasite Trypanosoma (Megatrypanum) theileri.</title>
        <authorList>
            <person name="Kelly S."/>
            <person name="Ivens A."/>
            <person name="Mott A."/>
            <person name="O'Neill E."/>
            <person name="Emms D."/>
            <person name="Macleod O."/>
            <person name="Voorheis P."/>
            <person name="Matthews J."/>
            <person name="Matthews K."/>
            <person name="Carrington M."/>
        </authorList>
    </citation>
    <scope>NUCLEOTIDE SEQUENCE [LARGE SCALE GENOMIC DNA]</scope>
    <source>
        <strain evidence="2">Edinburgh</strain>
    </source>
</reference>
<feature type="compositionally biased region" description="Low complexity" evidence="1">
    <location>
        <begin position="48"/>
        <end position="90"/>
    </location>
</feature>
<feature type="region of interest" description="Disordered" evidence="1">
    <location>
        <begin position="1"/>
        <end position="90"/>
    </location>
</feature>